<dbReference type="EMBL" id="UZAF01016968">
    <property type="protein sequence ID" value="VDO36252.1"/>
    <property type="molecule type" value="Genomic_DNA"/>
</dbReference>
<dbReference type="Proteomes" id="UP000268014">
    <property type="component" value="Unassembled WGS sequence"/>
</dbReference>
<keyword evidence="3" id="KW-1185">Reference proteome</keyword>
<keyword evidence="1" id="KW-0732">Signal</keyword>
<evidence type="ECO:0000313" key="2">
    <source>
        <dbReference type="EMBL" id="VDO36252.1"/>
    </source>
</evidence>
<dbReference type="OrthoDB" id="5870688at2759"/>
<evidence type="ECO:0000313" key="3">
    <source>
        <dbReference type="Proteomes" id="UP000268014"/>
    </source>
</evidence>
<dbReference type="AlphaFoldDB" id="A0A0N4WEB2"/>
<proteinExistence type="predicted"/>
<feature type="chain" id="PRO_5043123692" evidence="1">
    <location>
        <begin position="17"/>
        <end position="176"/>
    </location>
</feature>
<organism evidence="4">
    <name type="scientific">Haemonchus placei</name>
    <name type="common">Barber's pole worm</name>
    <dbReference type="NCBI Taxonomy" id="6290"/>
    <lineage>
        <taxon>Eukaryota</taxon>
        <taxon>Metazoa</taxon>
        <taxon>Ecdysozoa</taxon>
        <taxon>Nematoda</taxon>
        <taxon>Chromadorea</taxon>
        <taxon>Rhabditida</taxon>
        <taxon>Rhabditina</taxon>
        <taxon>Rhabditomorpha</taxon>
        <taxon>Strongyloidea</taxon>
        <taxon>Trichostrongylidae</taxon>
        <taxon>Haemonchus</taxon>
    </lineage>
</organism>
<dbReference type="WBParaSite" id="HPLM_0000896801-mRNA-1">
    <property type="protein sequence ID" value="HPLM_0000896801-mRNA-1"/>
    <property type="gene ID" value="HPLM_0000896801"/>
</dbReference>
<protein>
    <submittedName>
        <fullName evidence="2 4">Uncharacterized protein</fullName>
    </submittedName>
</protein>
<evidence type="ECO:0000256" key="1">
    <source>
        <dbReference type="SAM" id="SignalP"/>
    </source>
</evidence>
<accession>A0A0N4WEB2</accession>
<reference evidence="2 3" key="2">
    <citation type="submission" date="2018-11" db="EMBL/GenBank/DDBJ databases">
        <authorList>
            <consortium name="Pathogen Informatics"/>
        </authorList>
    </citation>
    <scope>NUCLEOTIDE SEQUENCE [LARGE SCALE GENOMIC DNA]</scope>
    <source>
        <strain evidence="2 3">MHpl1</strain>
    </source>
</reference>
<feature type="signal peptide" evidence="1">
    <location>
        <begin position="1"/>
        <end position="16"/>
    </location>
</feature>
<reference evidence="4" key="1">
    <citation type="submission" date="2017-02" db="UniProtKB">
        <authorList>
            <consortium name="WormBaseParasite"/>
        </authorList>
    </citation>
    <scope>IDENTIFICATION</scope>
</reference>
<name>A0A0N4WEB2_HAEPC</name>
<evidence type="ECO:0000313" key="4">
    <source>
        <dbReference type="WBParaSite" id="HPLM_0000896801-mRNA-1"/>
    </source>
</evidence>
<sequence>MCRYFNSIQQLLVVTGLVIVASINRRKPPTPPPSLENDGAEANLAAEKFNIFDSLPTYRQILSESLIFGTTLQGLLRQRCGKLSEQEKTRLLINPLDEDCHQFLYGSIAPRQPTKLSWDEAIATVDLLFGSAKASLRLQLECFKVRYDYGDFNSYEALVRTQISDVTYDFISFDGL</sequence>
<gene>
    <name evidence="2" type="ORF">HPLM_LOCUS8960</name>
</gene>